<reference evidence="2 3" key="1">
    <citation type="journal article" date="2014" name="Science">
        <title>Plant genetics. Early allopolyploid evolution in the post-Neolithic Brassica napus oilseed genome.</title>
        <authorList>
            <person name="Chalhoub B."/>
            <person name="Denoeud F."/>
            <person name="Liu S."/>
            <person name="Parkin I.A."/>
            <person name="Tang H."/>
            <person name="Wang X."/>
            <person name="Chiquet J."/>
            <person name="Belcram H."/>
            <person name="Tong C."/>
            <person name="Samans B."/>
            <person name="Correa M."/>
            <person name="Da Silva C."/>
            <person name="Just J."/>
            <person name="Falentin C."/>
            <person name="Koh C.S."/>
            <person name="Le Clainche I."/>
            <person name="Bernard M."/>
            <person name="Bento P."/>
            <person name="Noel B."/>
            <person name="Labadie K."/>
            <person name="Alberti A."/>
            <person name="Charles M."/>
            <person name="Arnaud D."/>
            <person name="Guo H."/>
            <person name="Daviaud C."/>
            <person name="Alamery S."/>
            <person name="Jabbari K."/>
            <person name="Zhao M."/>
            <person name="Edger P.P."/>
            <person name="Chelaifa H."/>
            <person name="Tack D."/>
            <person name="Lassalle G."/>
            <person name="Mestiri I."/>
            <person name="Schnel N."/>
            <person name="Le Paslier M.C."/>
            <person name="Fan G."/>
            <person name="Renault V."/>
            <person name="Bayer P.E."/>
            <person name="Golicz A.A."/>
            <person name="Manoli S."/>
            <person name="Lee T.H."/>
            <person name="Thi V.H."/>
            <person name="Chalabi S."/>
            <person name="Hu Q."/>
            <person name="Fan C."/>
            <person name="Tollenaere R."/>
            <person name="Lu Y."/>
            <person name="Battail C."/>
            <person name="Shen J."/>
            <person name="Sidebottom C.H."/>
            <person name="Wang X."/>
            <person name="Canaguier A."/>
            <person name="Chauveau A."/>
            <person name="Berard A."/>
            <person name="Deniot G."/>
            <person name="Guan M."/>
            <person name="Liu Z."/>
            <person name="Sun F."/>
            <person name="Lim Y.P."/>
            <person name="Lyons E."/>
            <person name="Town C.D."/>
            <person name="Bancroft I."/>
            <person name="Wang X."/>
            <person name="Meng J."/>
            <person name="Ma J."/>
            <person name="Pires J.C."/>
            <person name="King G.J."/>
            <person name="Brunel D."/>
            <person name="Delourme R."/>
            <person name="Renard M."/>
            <person name="Aury J.M."/>
            <person name="Adams K.L."/>
            <person name="Batley J."/>
            <person name="Snowdon R.J."/>
            <person name="Tost J."/>
            <person name="Edwards D."/>
            <person name="Zhou Y."/>
            <person name="Hua W."/>
            <person name="Sharpe A.G."/>
            <person name="Paterson A.H."/>
            <person name="Guan C."/>
            <person name="Wincker P."/>
        </authorList>
    </citation>
    <scope>NUCLEOTIDE SEQUENCE [LARGE SCALE GENOMIC DNA]</scope>
    <source>
        <strain evidence="3">cv. Darmor-bzh</strain>
    </source>
</reference>
<evidence type="ECO:0000313" key="3">
    <source>
        <dbReference type="Proteomes" id="UP000028999"/>
    </source>
</evidence>
<dbReference type="EMBL" id="LK032316">
    <property type="protein sequence ID" value="CDY33542.1"/>
    <property type="molecule type" value="Genomic_DNA"/>
</dbReference>
<proteinExistence type="predicted"/>
<accession>A0A078H7X6</accession>
<evidence type="ECO:0000313" key="2">
    <source>
        <dbReference type="EMBL" id="CDY33542.1"/>
    </source>
</evidence>
<sequence length="41" mass="4530">MGKCCALMILLLSFLLLVLQNLQVVSASQQSLRSCPLPKRL</sequence>
<keyword evidence="3" id="KW-1185">Reference proteome</keyword>
<dbReference type="AlphaFoldDB" id="A0A078H7X6"/>
<evidence type="ECO:0000256" key="1">
    <source>
        <dbReference type="SAM" id="SignalP"/>
    </source>
</evidence>
<dbReference type="Gramene" id="CDY33542">
    <property type="protein sequence ID" value="CDY33542"/>
    <property type="gene ID" value="GSBRNA2T00054811001"/>
</dbReference>
<organism evidence="2 3">
    <name type="scientific">Brassica napus</name>
    <name type="common">Rape</name>
    <dbReference type="NCBI Taxonomy" id="3708"/>
    <lineage>
        <taxon>Eukaryota</taxon>
        <taxon>Viridiplantae</taxon>
        <taxon>Streptophyta</taxon>
        <taxon>Embryophyta</taxon>
        <taxon>Tracheophyta</taxon>
        <taxon>Spermatophyta</taxon>
        <taxon>Magnoliopsida</taxon>
        <taxon>eudicotyledons</taxon>
        <taxon>Gunneridae</taxon>
        <taxon>Pentapetalae</taxon>
        <taxon>rosids</taxon>
        <taxon>malvids</taxon>
        <taxon>Brassicales</taxon>
        <taxon>Brassicaceae</taxon>
        <taxon>Brassiceae</taxon>
        <taxon>Brassica</taxon>
    </lineage>
</organism>
<keyword evidence="1" id="KW-0732">Signal</keyword>
<protein>
    <submittedName>
        <fullName evidence="2">BnaC02g26140D protein</fullName>
    </submittedName>
</protein>
<dbReference type="Proteomes" id="UP000028999">
    <property type="component" value="Unassembled WGS sequence"/>
</dbReference>
<feature type="chain" id="PRO_5001736660" evidence="1">
    <location>
        <begin position="28"/>
        <end position="41"/>
    </location>
</feature>
<gene>
    <name evidence="2" type="primary">BnaC02g26140D</name>
    <name evidence="2" type="ORF">GSBRNA2T00054811001</name>
</gene>
<feature type="signal peptide" evidence="1">
    <location>
        <begin position="1"/>
        <end position="27"/>
    </location>
</feature>
<dbReference type="PaxDb" id="3708-A0A078H7X6"/>
<name>A0A078H7X6_BRANA</name>